<protein>
    <submittedName>
        <fullName evidence="2">Uncharacterized protein</fullName>
    </submittedName>
</protein>
<dbReference type="EMBL" id="BARW01021010">
    <property type="protein sequence ID" value="GAI98361.1"/>
    <property type="molecule type" value="Genomic_DNA"/>
</dbReference>
<keyword evidence="1" id="KW-1133">Transmembrane helix</keyword>
<evidence type="ECO:0000313" key="2">
    <source>
        <dbReference type="EMBL" id="GAI98361.1"/>
    </source>
</evidence>
<organism evidence="2">
    <name type="scientific">marine sediment metagenome</name>
    <dbReference type="NCBI Taxonomy" id="412755"/>
    <lineage>
        <taxon>unclassified sequences</taxon>
        <taxon>metagenomes</taxon>
        <taxon>ecological metagenomes</taxon>
    </lineage>
</organism>
<name>X1U3Z7_9ZZZZ</name>
<evidence type="ECO:0000256" key="1">
    <source>
        <dbReference type="SAM" id="Phobius"/>
    </source>
</evidence>
<proteinExistence type="predicted"/>
<feature type="transmembrane region" description="Helical" evidence="1">
    <location>
        <begin position="26"/>
        <end position="45"/>
    </location>
</feature>
<keyword evidence="1" id="KW-0812">Transmembrane</keyword>
<accession>X1U3Z7</accession>
<reference evidence="2" key="1">
    <citation type="journal article" date="2014" name="Front. Microbiol.">
        <title>High frequency of phylogenetically diverse reductive dehalogenase-homologous genes in deep subseafloor sedimentary metagenomes.</title>
        <authorList>
            <person name="Kawai M."/>
            <person name="Futagami T."/>
            <person name="Toyoda A."/>
            <person name="Takaki Y."/>
            <person name="Nishi S."/>
            <person name="Hori S."/>
            <person name="Arai W."/>
            <person name="Tsubouchi T."/>
            <person name="Morono Y."/>
            <person name="Uchiyama I."/>
            <person name="Ito T."/>
            <person name="Fujiyama A."/>
            <person name="Inagaki F."/>
            <person name="Takami H."/>
        </authorList>
    </citation>
    <scope>NUCLEOTIDE SEQUENCE</scope>
    <source>
        <strain evidence="2">Expedition CK06-06</strain>
    </source>
</reference>
<comment type="caution">
    <text evidence="2">The sequence shown here is derived from an EMBL/GenBank/DDBJ whole genome shotgun (WGS) entry which is preliminary data.</text>
</comment>
<sequence>GSVPGSSLWGVITNAVSWSDLSLIDFIQDALLVVGTITIIVGTIFTRSDIAIFAGITSVFLSFGAGLYEFWQALNSVTLFSENVWLKMVIVSPMVLTYLYIALAFWRGRD</sequence>
<gene>
    <name evidence="2" type="ORF">S12H4_35387</name>
</gene>
<feature type="non-terminal residue" evidence="2">
    <location>
        <position position="1"/>
    </location>
</feature>
<feature type="transmembrane region" description="Helical" evidence="1">
    <location>
        <begin position="84"/>
        <end position="106"/>
    </location>
</feature>
<keyword evidence="1" id="KW-0472">Membrane</keyword>
<feature type="transmembrane region" description="Helical" evidence="1">
    <location>
        <begin position="52"/>
        <end position="72"/>
    </location>
</feature>
<dbReference type="AlphaFoldDB" id="X1U3Z7"/>